<feature type="signal peptide" evidence="2">
    <location>
        <begin position="1"/>
        <end position="23"/>
    </location>
</feature>
<sequence length="122" mass="12990">MRNFLFASAAAAALTVSTSMAFANPAHHTGDPAPAQGSMMSEGMMSGAMTSGGMMGRGMMMHPDMMIVMLDTDGDGSLSLEEFQSMHERMFTYMDKNKDGKLEASELANHHGDGMPMSSDAN</sequence>
<dbReference type="SUPFAM" id="SSF47473">
    <property type="entry name" value="EF-hand"/>
    <property type="match status" value="1"/>
</dbReference>
<evidence type="ECO:0000259" key="3">
    <source>
        <dbReference type="PROSITE" id="PS50222"/>
    </source>
</evidence>
<organism evidence="4 5">
    <name type="scientific">Cohaesibacter marisflavi</name>
    <dbReference type="NCBI Taxonomy" id="655353"/>
    <lineage>
        <taxon>Bacteria</taxon>
        <taxon>Pseudomonadati</taxon>
        <taxon>Pseudomonadota</taxon>
        <taxon>Alphaproteobacteria</taxon>
        <taxon>Hyphomicrobiales</taxon>
        <taxon>Cohaesibacteraceae</taxon>
    </lineage>
</organism>
<dbReference type="Gene3D" id="1.10.238.10">
    <property type="entry name" value="EF-hand"/>
    <property type="match status" value="1"/>
</dbReference>
<dbReference type="EMBL" id="FOVR01000002">
    <property type="protein sequence ID" value="SFN89007.1"/>
    <property type="molecule type" value="Genomic_DNA"/>
</dbReference>
<keyword evidence="2" id="KW-0732">Signal</keyword>
<dbReference type="InterPro" id="IPR018247">
    <property type="entry name" value="EF_Hand_1_Ca_BS"/>
</dbReference>
<evidence type="ECO:0000313" key="4">
    <source>
        <dbReference type="EMBL" id="SFN89007.1"/>
    </source>
</evidence>
<dbReference type="PROSITE" id="PS50222">
    <property type="entry name" value="EF_HAND_2"/>
    <property type="match status" value="1"/>
</dbReference>
<name>A0A1I5CQ03_9HYPH</name>
<dbReference type="InterPro" id="IPR002048">
    <property type="entry name" value="EF_hand_dom"/>
</dbReference>
<dbReference type="AlphaFoldDB" id="A0A1I5CQ03"/>
<dbReference type="Proteomes" id="UP000199236">
    <property type="component" value="Unassembled WGS sequence"/>
</dbReference>
<feature type="chain" id="PRO_5011476341" evidence="2">
    <location>
        <begin position="24"/>
        <end position="122"/>
    </location>
</feature>
<evidence type="ECO:0000256" key="2">
    <source>
        <dbReference type="SAM" id="SignalP"/>
    </source>
</evidence>
<evidence type="ECO:0000256" key="1">
    <source>
        <dbReference type="SAM" id="MobiDB-lite"/>
    </source>
</evidence>
<dbReference type="RefSeq" id="WP_090069620.1">
    <property type="nucleotide sequence ID" value="NZ_FOVR01000002.1"/>
</dbReference>
<dbReference type="InterPro" id="IPR011992">
    <property type="entry name" value="EF-hand-dom_pair"/>
</dbReference>
<keyword evidence="5" id="KW-1185">Reference proteome</keyword>
<accession>A0A1I5CQ03</accession>
<dbReference type="STRING" id="655353.SAMN04488056_102305"/>
<feature type="region of interest" description="Disordered" evidence="1">
    <location>
        <begin position="102"/>
        <end position="122"/>
    </location>
</feature>
<evidence type="ECO:0000313" key="5">
    <source>
        <dbReference type="Proteomes" id="UP000199236"/>
    </source>
</evidence>
<feature type="compositionally biased region" description="Basic and acidic residues" evidence="1">
    <location>
        <begin position="102"/>
        <end position="113"/>
    </location>
</feature>
<dbReference type="GO" id="GO:0005509">
    <property type="term" value="F:calcium ion binding"/>
    <property type="evidence" value="ECO:0007669"/>
    <property type="project" value="InterPro"/>
</dbReference>
<gene>
    <name evidence="4" type="ORF">SAMN04488056_102305</name>
</gene>
<protein>
    <submittedName>
        <fullName evidence="4">EF hand</fullName>
    </submittedName>
</protein>
<proteinExistence type="predicted"/>
<dbReference type="PROSITE" id="PS00018">
    <property type="entry name" value="EF_HAND_1"/>
    <property type="match status" value="2"/>
</dbReference>
<dbReference type="Pfam" id="PF13202">
    <property type="entry name" value="EF-hand_5"/>
    <property type="match status" value="2"/>
</dbReference>
<dbReference type="OrthoDB" id="7366896at2"/>
<reference evidence="4 5" key="1">
    <citation type="submission" date="2016-10" db="EMBL/GenBank/DDBJ databases">
        <authorList>
            <person name="de Groot N.N."/>
        </authorList>
    </citation>
    <scope>NUCLEOTIDE SEQUENCE [LARGE SCALE GENOMIC DNA]</scope>
    <source>
        <strain evidence="4 5">CGMCC 1.9157</strain>
    </source>
</reference>
<feature type="domain" description="EF-hand" evidence="3">
    <location>
        <begin position="66"/>
        <end position="93"/>
    </location>
</feature>